<organism evidence="2 3">
    <name type="scientific">Granulicella pectinivorans</name>
    <dbReference type="NCBI Taxonomy" id="474950"/>
    <lineage>
        <taxon>Bacteria</taxon>
        <taxon>Pseudomonadati</taxon>
        <taxon>Acidobacteriota</taxon>
        <taxon>Terriglobia</taxon>
        <taxon>Terriglobales</taxon>
        <taxon>Acidobacteriaceae</taxon>
        <taxon>Granulicella</taxon>
    </lineage>
</organism>
<gene>
    <name evidence="2" type="ORF">SAMN05421771_0179</name>
</gene>
<evidence type="ECO:0000256" key="1">
    <source>
        <dbReference type="SAM" id="Phobius"/>
    </source>
</evidence>
<reference evidence="2 3" key="1">
    <citation type="submission" date="2016-10" db="EMBL/GenBank/DDBJ databases">
        <authorList>
            <person name="de Groot N.N."/>
        </authorList>
    </citation>
    <scope>NUCLEOTIDE SEQUENCE [LARGE SCALE GENOMIC DNA]</scope>
    <source>
        <strain evidence="2 3">DSM 21001</strain>
    </source>
</reference>
<dbReference type="EMBL" id="FOZL01000001">
    <property type="protein sequence ID" value="SFR97821.1"/>
    <property type="molecule type" value="Genomic_DNA"/>
</dbReference>
<feature type="transmembrane region" description="Helical" evidence="1">
    <location>
        <begin position="26"/>
        <end position="45"/>
    </location>
</feature>
<protein>
    <submittedName>
        <fullName evidence="2">Uncharacterized protein</fullName>
    </submittedName>
</protein>
<sequence length="55" mass="6236">MFSLLALLPIVPYDSAIDTPLGHRNLVIIYVVVWVVQMGYGAYAIKKWRDSAKSR</sequence>
<proteinExistence type="predicted"/>
<dbReference type="Proteomes" id="UP000199024">
    <property type="component" value="Unassembled WGS sequence"/>
</dbReference>
<evidence type="ECO:0000313" key="3">
    <source>
        <dbReference type="Proteomes" id="UP000199024"/>
    </source>
</evidence>
<dbReference type="AlphaFoldDB" id="A0A1I6L301"/>
<evidence type="ECO:0000313" key="2">
    <source>
        <dbReference type="EMBL" id="SFR97821.1"/>
    </source>
</evidence>
<keyword evidence="3" id="KW-1185">Reference proteome</keyword>
<keyword evidence="1" id="KW-1133">Transmembrane helix</keyword>
<keyword evidence="1" id="KW-0472">Membrane</keyword>
<keyword evidence="1" id="KW-0812">Transmembrane</keyword>
<accession>A0A1I6L301</accession>
<dbReference type="RefSeq" id="WP_175528801.1">
    <property type="nucleotide sequence ID" value="NZ_FOZL01000001.1"/>
</dbReference>
<name>A0A1I6L301_9BACT</name>
<dbReference type="STRING" id="474950.SAMN05421771_0179"/>